<dbReference type="KEGG" id="ruv:EC9_41030"/>
<accession>A0A517M4U9</accession>
<protein>
    <submittedName>
        <fullName evidence="2">Uncharacterized protein</fullName>
    </submittedName>
</protein>
<proteinExistence type="predicted"/>
<reference evidence="2 3" key="1">
    <citation type="submission" date="2019-02" db="EMBL/GenBank/DDBJ databases">
        <title>Deep-cultivation of Planctomycetes and their phenomic and genomic characterization uncovers novel biology.</title>
        <authorList>
            <person name="Wiegand S."/>
            <person name="Jogler M."/>
            <person name="Boedeker C."/>
            <person name="Pinto D."/>
            <person name="Vollmers J."/>
            <person name="Rivas-Marin E."/>
            <person name="Kohn T."/>
            <person name="Peeters S.H."/>
            <person name="Heuer A."/>
            <person name="Rast P."/>
            <person name="Oberbeckmann S."/>
            <person name="Bunk B."/>
            <person name="Jeske O."/>
            <person name="Meyerdierks A."/>
            <person name="Storesund J.E."/>
            <person name="Kallscheuer N."/>
            <person name="Luecker S."/>
            <person name="Lage O.M."/>
            <person name="Pohl T."/>
            <person name="Merkel B.J."/>
            <person name="Hornburger P."/>
            <person name="Mueller R.-W."/>
            <person name="Bruemmer F."/>
            <person name="Labrenz M."/>
            <person name="Spormann A.M."/>
            <person name="Op den Camp H."/>
            <person name="Overmann J."/>
            <person name="Amann R."/>
            <person name="Jetten M.S.M."/>
            <person name="Mascher T."/>
            <person name="Medema M.H."/>
            <person name="Devos D.P."/>
            <person name="Kaster A.-K."/>
            <person name="Ovreas L."/>
            <person name="Rohde M."/>
            <person name="Galperin M.Y."/>
            <person name="Jogler C."/>
        </authorList>
    </citation>
    <scope>NUCLEOTIDE SEQUENCE [LARGE SCALE GENOMIC DNA]</scope>
    <source>
        <strain evidence="2 3">EC9</strain>
    </source>
</reference>
<gene>
    <name evidence="2" type="ORF">EC9_41030</name>
</gene>
<name>A0A517M4U9_9BACT</name>
<dbReference type="EMBL" id="CP036261">
    <property type="protein sequence ID" value="QDS89901.1"/>
    <property type="molecule type" value="Genomic_DNA"/>
</dbReference>
<dbReference type="AlphaFoldDB" id="A0A517M4U9"/>
<keyword evidence="3" id="KW-1185">Reference proteome</keyword>
<evidence type="ECO:0000313" key="3">
    <source>
        <dbReference type="Proteomes" id="UP000319557"/>
    </source>
</evidence>
<evidence type="ECO:0000256" key="1">
    <source>
        <dbReference type="SAM" id="SignalP"/>
    </source>
</evidence>
<feature type="signal peptide" evidence="1">
    <location>
        <begin position="1"/>
        <end position="26"/>
    </location>
</feature>
<dbReference type="Proteomes" id="UP000319557">
    <property type="component" value="Chromosome"/>
</dbReference>
<evidence type="ECO:0000313" key="2">
    <source>
        <dbReference type="EMBL" id="QDS89901.1"/>
    </source>
</evidence>
<sequence length="116" mass="12841" precursor="true">MNGAVKWLKILSLASIFVCSTAGVVAAQSPFDRQGSEYSIDPAGLGIWNASPTPHLVIRSPQKSSGLHAKSATIPQAVAVPVWKQPYAYGYFGAEPRRHPYRSFGHQQAFTEWRWR</sequence>
<keyword evidence="1" id="KW-0732">Signal</keyword>
<feature type="chain" id="PRO_5022231865" evidence="1">
    <location>
        <begin position="27"/>
        <end position="116"/>
    </location>
</feature>
<organism evidence="2 3">
    <name type="scientific">Rosistilla ulvae</name>
    <dbReference type="NCBI Taxonomy" id="1930277"/>
    <lineage>
        <taxon>Bacteria</taxon>
        <taxon>Pseudomonadati</taxon>
        <taxon>Planctomycetota</taxon>
        <taxon>Planctomycetia</taxon>
        <taxon>Pirellulales</taxon>
        <taxon>Pirellulaceae</taxon>
        <taxon>Rosistilla</taxon>
    </lineage>
</organism>